<accession>A0A0F9INP9</accession>
<dbReference type="PANTHER" id="PTHR43742:SF6">
    <property type="entry name" value="OXIDOREDUCTASE YYAE-RELATED"/>
    <property type="match status" value="1"/>
</dbReference>
<keyword evidence="3" id="KW-0411">Iron-sulfur</keyword>
<evidence type="ECO:0000256" key="3">
    <source>
        <dbReference type="ARBA" id="ARBA00023014"/>
    </source>
</evidence>
<dbReference type="Pfam" id="PF00384">
    <property type="entry name" value="Molybdopterin"/>
    <property type="match status" value="1"/>
</dbReference>
<dbReference type="SUPFAM" id="SSF53706">
    <property type="entry name" value="Formate dehydrogenase/DMSO reductase, domains 1-3"/>
    <property type="match status" value="1"/>
</dbReference>
<comment type="caution">
    <text evidence="5">The sequence shown here is derived from an EMBL/GenBank/DDBJ whole genome shotgun (WGS) entry which is preliminary data.</text>
</comment>
<evidence type="ECO:0000259" key="4">
    <source>
        <dbReference type="PROSITE" id="PS51669"/>
    </source>
</evidence>
<dbReference type="EMBL" id="LAZR01013540">
    <property type="protein sequence ID" value="KKM21484.1"/>
    <property type="molecule type" value="Genomic_DNA"/>
</dbReference>
<evidence type="ECO:0000313" key="5">
    <source>
        <dbReference type="EMBL" id="KKM21484.1"/>
    </source>
</evidence>
<feature type="non-terminal residue" evidence="5">
    <location>
        <position position="521"/>
    </location>
</feature>
<evidence type="ECO:0000256" key="2">
    <source>
        <dbReference type="ARBA" id="ARBA00023004"/>
    </source>
</evidence>
<dbReference type="PANTHER" id="PTHR43742">
    <property type="entry name" value="TRIMETHYLAMINE-N-OXIDE REDUCTASE"/>
    <property type="match status" value="1"/>
</dbReference>
<gene>
    <name evidence="5" type="ORF">LCGC14_1634980</name>
</gene>
<reference evidence="5" key="1">
    <citation type="journal article" date="2015" name="Nature">
        <title>Complex archaea that bridge the gap between prokaryotes and eukaryotes.</title>
        <authorList>
            <person name="Spang A."/>
            <person name="Saw J.H."/>
            <person name="Jorgensen S.L."/>
            <person name="Zaremba-Niedzwiedzka K."/>
            <person name="Martijn J."/>
            <person name="Lind A.E."/>
            <person name="van Eijk R."/>
            <person name="Schleper C."/>
            <person name="Guy L."/>
            <person name="Ettema T.J."/>
        </authorList>
    </citation>
    <scope>NUCLEOTIDE SEQUENCE</scope>
</reference>
<evidence type="ECO:0000256" key="1">
    <source>
        <dbReference type="ARBA" id="ARBA00022723"/>
    </source>
</evidence>
<dbReference type="GO" id="GO:0051536">
    <property type="term" value="F:iron-sulfur cluster binding"/>
    <property type="evidence" value="ECO:0007669"/>
    <property type="project" value="UniProtKB-KW"/>
</dbReference>
<keyword evidence="2" id="KW-0408">Iron</keyword>
<feature type="domain" description="4Fe-4S Mo/W bis-MGD-type" evidence="4">
    <location>
        <begin position="33"/>
        <end position="98"/>
    </location>
</feature>
<name>A0A0F9INP9_9ZZZZ</name>
<dbReference type="InterPro" id="IPR006963">
    <property type="entry name" value="Mopterin_OxRdtase_4Fe-4S_dom"/>
</dbReference>
<dbReference type="GO" id="GO:0046872">
    <property type="term" value="F:metal ion binding"/>
    <property type="evidence" value="ECO:0007669"/>
    <property type="project" value="UniProtKB-KW"/>
</dbReference>
<dbReference type="InterPro" id="IPR050612">
    <property type="entry name" value="Prok_Mopterin_Oxidored"/>
</dbReference>
<dbReference type="AlphaFoldDB" id="A0A0F9INP9"/>
<proteinExistence type="predicted"/>
<dbReference type="GO" id="GO:0016491">
    <property type="term" value="F:oxidoreductase activity"/>
    <property type="evidence" value="ECO:0007669"/>
    <property type="project" value="InterPro"/>
</dbReference>
<organism evidence="5">
    <name type="scientific">marine sediment metagenome</name>
    <dbReference type="NCBI Taxonomy" id="412755"/>
    <lineage>
        <taxon>unclassified sequences</taxon>
        <taxon>metagenomes</taxon>
        <taxon>ecological metagenomes</taxon>
    </lineage>
</organism>
<sequence>MTTELRSLQPTAETGGGTYTSVEDVYRQRWQWDNVVWGTHCVDCYPGNCPYRVYIKDGLVLHEEQTATYNVIEKGVPDMNPMGCQKGAMWGQMLYAKERILYPMKRVGERGSGRWKRISWDDALDEVADAVIDAIQEVGPESIIHEVTGAQGGPMALIPCIRFIGRLGGLSMDLDGVVGDLPMGLYEVFGKIFASTMDDWFHSELLLIWHMNPAYTRIPHYHFISEARYKGAEVVTIAPDFSPSAVHADQFLPVRPGTDAALALAMCKTIIDEGLHDTAFVKEQTDLPLLVRLDNHHFLNQSDFQEGGRQDQFYFFDEKSGSVVEAPRGTLDLGDVDPSLDTRHRVRLADGKDVEVVPVFVLMRQRLEEYTPEKASEICGIHPEAMRSLARKVARLKTNILLGFNSAKYYHGDLMERAMILLLALTNNWGRKGTGIRIWSIGPMDGIGIFGIKQRPGAEATIEVLDMLDRFMETMQTEDPARTREQAAVELQYRTAGMDNTTPPAFFWYYHCGHKENWNRR</sequence>
<dbReference type="PROSITE" id="PS51669">
    <property type="entry name" value="4FE4S_MOW_BIS_MGD"/>
    <property type="match status" value="1"/>
</dbReference>
<dbReference type="InterPro" id="IPR006656">
    <property type="entry name" value="Mopterin_OxRdtase"/>
</dbReference>
<keyword evidence="1" id="KW-0479">Metal-binding</keyword>
<dbReference type="Gene3D" id="3.40.50.12440">
    <property type="match status" value="3"/>
</dbReference>
<protein>
    <recommendedName>
        <fullName evidence="4">4Fe-4S Mo/W bis-MGD-type domain-containing protein</fullName>
    </recommendedName>
</protein>